<feature type="transmembrane region" description="Helical" evidence="1">
    <location>
        <begin position="174"/>
        <end position="193"/>
    </location>
</feature>
<gene>
    <name evidence="2" type="ORF">DB88DRAFT_494179</name>
</gene>
<organism evidence="2 3">
    <name type="scientific">Papiliotrema laurentii</name>
    <name type="common">Cryptococcus laurentii</name>
    <dbReference type="NCBI Taxonomy" id="5418"/>
    <lineage>
        <taxon>Eukaryota</taxon>
        <taxon>Fungi</taxon>
        <taxon>Dikarya</taxon>
        <taxon>Basidiomycota</taxon>
        <taxon>Agaricomycotina</taxon>
        <taxon>Tremellomycetes</taxon>
        <taxon>Tremellales</taxon>
        <taxon>Rhynchogastremaceae</taxon>
        <taxon>Papiliotrema</taxon>
    </lineage>
</organism>
<evidence type="ECO:0000313" key="3">
    <source>
        <dbReference type="Proteomes" id="UP001182556"/>
    </source>
</evidence>
<dbReference type="GO" id="GO:0005794">
    <property type="term" value="C:Golgi apparatus"/>
    <property type="evidence" value="ECO:0007669"/>
    <property type="project" value="InterPro"/>
</dbReference>
<dbReference type="PANTHER" id="PTHR12822:SF2">
    <property type="entry name" value="PROTEIN YIPF"/>
    <property type="match status" value="1"/>
</dbReference>
<keyword evidence="3" id="KW-1185">Reference proteome</keyword>
<keyword evidence="1" id="KW-1133">Transmembrane helix</keyword>
<dbReference type="EMBL" id="JAODAN010000007">
    <property type="protein sequence ID" value="KAK1923198.1"/>
    <property type="molecule type" value="Genomic_DNA"/>
</dbReference>
<reference evidence="2" key="1">
    <citation type="submission" date="2023-02" db="EMBL/GenBank/DDBJ databases">
        <title>Identification and recombinant expression of a fungal hydrolase from Papiliotrema laurentii that hydrolyzes apple cutin and clears colloidal polyester polyurethane.</title>
        <authorList>
            <consortium name="DOE Joint Genome Institute"/>
            <person name="Roman V.A."/>
            <person name="Bojanowski C."/>
            <person name="Crable B.R."/>
            <person name="Wagner D.N."/>
            <person name="Hung C.S."/>
            <person name="Nadeau L.J."/>
            <person name="Schratz L."/>
            <person name="Haridas S."/>
            <person name="Pangilinan J."/>
            <person name="Lipzen A."/>
            <person name="Na H."/>
            <person name="Yan M."/>
            <person name="Ng V."/>
            <person name="Grigoriev I.V."/>
            <person name="Spatafora J.W."/>
            <person name="Barlow D."/>
            <person name="Biffinger J."/>
            <person name="Kelley-Loughnane N."/>
            <person name="Varaljay V.A."/>
            <person name="Crookes-Goodson W.J."/>
        </authorList>
    </citation>
    <scope>NUCLEOTIDE SEQUENCE</scope>
    <source>
        <strain evidence="2">5307AH</strain>
    </source>
</reference>
<name>A0AAD9CZ05_PAPLA</name>
<dbReference type="InterPro" id="IPR039765">
    <property type="entry name" value="Yip5/YIPF1/YIPF2"/>
</dbReference>
<proteinExistence type="predicted"/>
<dbReference type="Proteomes" id="UP001182556">
    <property type="component" value="Unassembled WGS sequence"/>
</dbReference>
<evidence type="ECO:0008006" key="4">
    <source>
        <dbReference type="Google" id="ProtNLM"/>
    </source>
</evidence>
<comment type="caution">
    <text evidence="2">The sequence shown here is derived from an EMBL/GenBank/DDBJ whole genome shotgun (WGS) entry which is preliminary data.</text>
</comment>
<accession>A0AAD9CZ05</accession>
<protein>
    <recommendedName>
        <fullName evidence="4">Protein YIP</fullName>
    </recommendedName>
</protein>
<dbReference type="AlphaFoldDB" id="A0AAD9CZ05"/>
<dbReference type="GO" id="GO:0016192">
    <property type="term" value="P:vesicle-mediated transport"/>
    <property type="evidence" value="ECO:0007669"/>
    <property type="project" value="InterPro"/>
</dbReference>
<evidence type="ECO:0000256" key="1">
    <source>
        <dbReference type="SAM" id="Phobius"/>
    </source>
</evidence>
<feature type="transmembrane region" description="Helical" evidence="1">
    <location>
        <begin position="229"/>
        <end position="253"/>
    </location>
</feature>
<dbReference type="PANTHER" id="PTHR12822">
    <property type="entry name" value="PROTEIN YIPF"/>
    <property type="match status" value="1"/>
</dbReference>
<evidence type="ECO:0000313" key="2">
    <source>
        <dbReference type="EMBL" id="KAK1923198.1"/>
    </source>
</evidence>
<dbReference type="GO" id="GO:0031267">
    <property type="term" value="F:small GTPase binding"/>
    <property type="evidence" value="ECO:0007669"/>
    <property type="project" value="InterPro"/>
</dbReference>
<keyword evidence="1" id="KW-0472">Membrane</keyword>
<feature type="transmembrane region" description="Helical" evidence="1">
    <location>
        <begin position="143"/>
        <end position="162"/>
    </location>
</feature>
<sequence length="270" mass="28985">MSQVQGGYAVVDVDDDSGSGQQGGLEFKTFLGDENARSTSQYESRPDVPYNPFNIAYYQSYFDVDTTTVLKRVGLAMIPREGFVADACEGHVDLYGSFWTLTTLVLTLYTTSTLSASITQYLAVPDAKAPSNLPLLSTATSVVYAYGLVVPALLWAATTWLGVGSWSVVEALGIYGYGMGIFVPISLLCLIPVGILRWVLVGMAAMSSGYFIFRNTYPVLASADNKMLRFLIIAVVGLHAVMALAMKVLFFSYSVGGVNLGPDPGLSEGQ</sequence>
<keyword evidence="1" id="KW-0812">Transmembrane</keyword>